<sequence>MGPSWELGLRFRSGPLLLAGPLLLGRNRSSHTDGRGKQSLRADVGGAQRAILEQHHKDDHQKHSKKQDRLPAPHGQNNLMHAELSSGKHCTAHCRDLKQIRTVRVTHLHQVSRTHKECIACGCPHNEIAQFVTHSHKSMSLVALLTSYQPACP</sequence>
<evidence type="ECO:0000313" key="2">
    <source>
        <dbReference type="EMBL" id="MXU93866.1"/>
    </source>
</evidence>
<proteinExistence type="predicted"/>
<protein>
    <submittedName>
        <fullName evidence="2">Putative secreted protein</fullName>
    </submittedName>
</protein>
<evidence type="ECO:0000256" key="1">
    <source>
        <dbReference type="SAM" id="MobiDB-lite"/>
    </source>
</evidence>
<feature type="compositionally biased region" description="Basic and acidic residues" evidence="1">
    <location>
        <begin position="52"/>
        <end position="71"/>
    </location>
</feature>
<organism evidence="2">
    <name type="scientific">Ixodes ricinus</name>
    <name type="common">Common tick</name>
    <name type="synonym">Acarus ricinus</name>
    <dbReference type="NCBI Taxonomy" id="34613"/>
    <lineage>
        <taxon>Eukaryota</taxon>
        <taxon>Metazoa</taxon>
        <taxon>Ecdysozoa</taxon>
        <taxon>Arthropoda</taxon>
        <taxon>Chelicerata</taxon>
        <taxon>Arachnida</taxon>
        <taxon>Acari</taxon>
        <taxon>Parasitiformes</taxon>
        <taxon>Ixodida</taxon>
        <taxon>Ixodoidea</taxon>
        <taxon>Ixodidae</taxon>
        <taxon>Ixodinae</taxon>
        <taxon>Ixodes</taxon>
    </lineage>
</organism>
<name>A0A6B0UW77_IXORI</name>
<dbReference type="AlphaFoldDB" id="A0A6B0UW77"/>
<feature type="region of interest" description="Disordered" evidence="1">
    <location>
        <begin position="51"/>
        <end position="76"/>
    </location>
</feature>
<reference evidence="2" key="1">
    <citation type="submission" date="2019-12" db="EMBL/GenBank/DDBJ databases">
        <title>An insight into the sialome of adult female Ixodes ricinus ticks feeding for 6 days.</title>
        <authorList>
            <person name="Perner J."/>
            <person name="Ribeiro J.M.C."/>
        </authorList>
    </citation>
    <scope>NUCLEOTIDE SEQUENCE</scope>
    <source>
        <strain evidence="2">Semi-engorged</strain>
        <tissue evidence="2">Salivary glands</tissue>
    </source>
</reference>
<accession>A0A6B0UW77</accession>
<dbReference type="EMBL" id="GIFC01011783">
    <property type="protein sequence ID" value="MXU93866.1"/>
    <property type="molecule type" value="Transcribed_RNA"/>
</dbReference>